<feature type="non-terminal residue" evidence="2">
    <location>
        <position position="1"/>
    </location>
</feature>
<name>A0A6J4MYA5_9CHLR</name>
<dbReference type="Pfam" id="PF13424">
    <property type="entry name" value="TPR_12"/>
    <property type="match status" value="2"/>
</dbReference>
<evidence type="ECO:0000313" key="2">
    <source>
        <dbReference type="EMBL" id="CAA9367732.1"/>
    </source>
</evidence>
<dbReference type="Pfam" id="PF25872">
    <property type="entry name" value="HTH_77"/>
    <property type="match status" value="1"/>
</dbReference>
<dbReference type="AlphaFoldDB" id="A0A6J4MYA5"/>
<dbReference type="Gene3D" id="1.25.40.10">
    <property type="entry name" value="Tetratricopeptide repeat domain"/>
    <property type="match status" value="1"/>
</dbReference>
<dbReference type="SMART" id="SM00028">
    <property type="entry name" value="TPR"/>
    <property type="match status" value="4"/>
</dbReference>
<organism evidence="2">
    <name type="scientific">uncultured Chloroflexia bacterium</name>
    <dbReference type="NCBI Taxonomy" id="1672391"/>
    <lineage>
        <taxon>Bacteria</taxon>
        <taxon>Bacillati</taxon>
        <taxon>Chloroflexota</taxon>
        <taxon>Chloroflexia</taxon>
        <taxon>environmental samples</taxon>
    </lineage>
</organism>
<protein>
    <recommendedName>
        <fullName evidence="1">Winged helix-turn-helix domain-containing protein</fullName>
    </recommendedName>
</protein>
<accession>A0A6J4MYA5</accession>
<feature type="domain" description="Winged helix-turn-helix" evidence="1">
    <location>
        <begin position="48"/>
        <end position="118"/>
    </location>
</feature>
<gene>
    <name evidence="2" type="ORF">AVDCRST_MAG93-8118</name>
</gene>
<dbReference type="PANTHER" id="PTHR47691:SF3">
    <property type="entry name" value="HTH-TYPE TRANSCRIPTIONAL REGULATOR RV0890C-RELATED"/>
    <property type="match status" value="1"/>
</dbReference>
<dbReference type="InterPro" id="IPR011990">
    <property type="entry name" value="TPR-like_helical_dom_sf"/>
</dbReference>
<dbReference type="EMBL" id="CADCTR010002736">
    <property type="protein sequence ID" value="CAA9367732.1"/>
    <property type="molecule type" value="Genomic_DNA"/>
</dbReference>
<dbReference type="PANTHER" id="PTHR47691">
    <property type="entry name" value="REGULATOR-RELATED"/>
    <property type="match status" value="1"/>
</dbReference>
<dbReference type="SUPFAM" id="SSF81901">
    <property type="entry name" value="HCP-like"/>
    <property type="match status" value="1"/>
</dbReference>
<dbReference type="SUPFAM" id="SSF48452">
    <property type="entry name" value="TPR-like"/>
    <property type="match status" value="1"/>
</dbReference>
<proteinExistence type="predicted"/>
<sequence length="489" mass="54908">AAWTRLLSCEEIAHEIETSLEFLTTSVRDLPARHRSLRAVFDHSWRLLAPEEQQVLQRLTMFRGGFSRDAAEQVAHASFSTLGTLIDKSMVYLQPGSTSRSRYDLHEMVRHYARHKLEEAGERDDTEARHLLYYLAFVESALPHLVGPEQKHWFDQLDLEYDNIRMALHLALEHSKEEEGVRMAAALWRFWWTRGDLDEGCHWLQQLLFMHTDPATWQSNRGNSSLPREQQPQPDPGVRAHALHGLGVLRQEQGKYAEAQALHEQSLALRRTQGDRRGVAFSLNSLGVVAADQGDYARAQQLYEESLAVKREFGDERGISGTLNNLGIVLSAQGHTAQAKALYEESLELCRALDDQDGIAVALGNLGLVAFDRHDIEEAEQLLQESLALFEELGDKDGIIECLEGLAGVATVRHQLQRAARLFGVTAHMRKDLGIPQTPLELARYVNLIASVQAELGDAHWNTEWAHGQQLTPEQAVTDARQAYGGAST</sequence>
<evidence type="ECO:0000259" key="1">
    <source>
        <dbReference type="Pfam" id="PF25872"/>
    </source>
</evidence>
<dbReference type="InterPro" id="IPR019734">
    <property type="entry name" value="TPR_rpt"/>
</dbReference>
<dbReference type="InterPro" id="IPR058852">
    <property type="entry name" value="HTH_77"/>
</dbReference>
<reference evidence="2" key="1">
    <citation type="submission" date="2020-02" db="EMBL/GenBank/DDBJ databases">
        <authorList>
            <person name="Meier V. D."/>
        </authorList>
    </citation>
    <scope>NUCLEOTIDE SEQUENCE</scope>
    <source>
        <strain evidence="2">AVDCRST_MAG93</strain>
    </source>
</reference>